<name>A0A0C3KWW8_9AGAM</name>
<protein>
    <submittedName>
        <fullName evidence="2">Uncharacterized protein</fullName>
    </submittedName>
</protein>
<reference evidence="2 3" key="1">
    <citation type="submission" date="2014-04" db="EMBL/GenBank/DDBJ databases">
        <authorList>
            <consortium name="DOE Joint Genome Institute"/>
            <person name="Kuo A."/>
            <person name="Girlanda M."/>
            <person name="Perotto S."/>
            <person name="Kohler A."/>
            <person name="Nagy L.G."/>
            <person name="Floudas D."/>
            <person name="Copeland A."/>
            <person name="Barry K.W."/>
            <person name="Cichocki N."/>
            <person name="Veneault-Fourrey C."/>
            <person name="LaButti K."/>
            <person name="Lindquist E.A."/>
            <person name="Lipzen A."/>
            <person name="Lundell T."/>
            <person name="Morin E."/>
            <person name="Murat C."/>
            <person name="Sun H."/>
            <person name="Tunlid A."/>
            <person name="Henrissat B."/>
            <person name="Grigoriev I.V."/>
            <person name="Hibbett D.S."/>
            <person name="Martin F."/>
            <person name="Nordberg H.P."/>
            <person name="Cantor M.N."/>
            <person name="Hua S.X."/>
        </authorList>
    </citation>
    <scope>NUCLEOTIDE SEQUENCE [LARGE SCALE GENOMIC DNA]</scope>
    <source>
        <strain evidence="2 3">MUT 4182</strain>
    </source>
</reference>
<evidence type="ECO:0000313" key="2">
    <source>
        <dbReference type="EMBL" id="KIO25933.1"/>
    </source>
</evidence>
<dbReference type="HOGENOM" id="CLU_1305689_0_0_1"/>
<reference evidence="3" key="2">
    <citation type="submission" date="2015-01" db="EMBL/GenBank/DDBJ databases">
        <title>Evolutionary Origins and Diversification of the Mycorrhizal Mutualists.</title>
        <authorList>
            <consortium name="DOE Joint Genome Institute"/>
            <consortium name="Mycorrhizal Genomics Consortium"/>
            <person name="Kohler A."/>
            <person name="Kuo A."/>
            <person name="Nagy L.G."/>
            <person name="Floudas D."/>
            <person name="Copeland A."/>
            <person name="Barry K.W."/>
            <person name="Cichocki N."/>
            <person name="Veneault-Fourrey C."/>
            <person name="LaButti K."/>
            <person name="Lindquist E.A."/>
            <person name="Lipzen A."/>
            <person name="Lundell T."/>
            <person name="Morin E."/>
            <person name="Murat C."/>
            <person name="Riley R."/>
            <person name="Ohm R."/>
            <person name="Sun H."/>
            <person name="Tunlid A."/>
            <person name="Henrissat B."/>
            <person name="Grigoriev I.V."/>
            <person name="Hibbett D.S."/>
            <person name="Martin F."/>
        </authorList>
    </citation>
    <scope>NUCLEOTIDE SEQUENCE [LARGE SCALE GENOMIC DNA]</scope>
    <source>
        <strain evidence="3">MUT 4182</strain>
    </source>
</reference>
<proteinExistence type="predicted"/>
<feature type="compositionally biased region" description="Basic and acidic residues" evidence="1">
    <location>
        <begin position="108"/>
        <end position="117"/>
    </location>
</feature>
<organism evidence="2 3">
    <name type="scientific">Tulasnella calospora MUT 4182</name>
    <dbReference type="NCBI Taxonomy" id="1051891"/>
    <lineage>
        <taxon>Eukaryota</taxon>
        <taxon>Fungi</taxon>
        <taxon>Dikarya</taxon>
        <taxon>Basidiomycota</taxon>
        <taxon>Agaricomycotina</taxon>
        <taxon>Agaricomycetes</taxon>
        <taxon>Cantharellales</taxon>
        <taxon>Tulasnellaceae</taxon>
        <taxon>Tulasnella</taxon>
    </lineage>
</organism>
<feature type="compositionally biased region" description="Basic and acidic residues" evidence="1">
    <location>
        <begin position="146"/>
        <end position="160"/>
    </location>
</feature>
<keyword evidence="3" id="KW-1185">Reference proteome</keyword>
<evidence type="ECO:0000313" key="3">
    <source>
        <dbReference type="Proteomes" id="UP000054248"/>
    </source>
</evidence>
<dbReference type="Proteomes" id="UP000054248">
    <property type="component" value="Unassembled WGS sequence"/>
</dbReference>
<dbReference type="EMBL" id="KN823033">
    <property type="protein sequence ID" value="KIO25933.1"/>
    <property type="molecule type" value="Genomic_DNA"/>
</dbReference>
<sequence length="211" mass="22606">MEIEKEVGWACHIRRPCHLGQATLLLVMMKTNEGGAEEAEGGMGWLSSKSAVDLPPRMLFPLSTTMLTSQSQSKTFRNRVDDEFVREIPLKLVGAAANDVGVDEGETSDGKCGRNPESRTPVLGSLDGAVGEVDEVGESRFGASREYGKAREGGKAEGREGGGLNVQSSGFQPPMDCVLEDMKAEATPISRASIPMRKQLRHICSGEPDVG</sequence>
<feature type="region of interest" description="Disordered" evidence="1">
    <location>
        <begin position="101"/>
        <end position="125"/>
    </location>
</feature>
<feature type="region of interest" description="Disordered" evidence="1">
    <location>
        <begin position="144"/>
        <end position="175"/>
    </location>
</feature>
<gene>
    <name evidence="2" type="ORF">M407DRAFT_236301</name>
</gene>
<accession>A0A0C3KWW8</accession>
<dbReference type="AlphaFoldDB" id="A0A0C3KWW8"/>
<evidence type="ECO:0000256" key="1">
    <source>
        <dbReference type="SAM" id="MobiDB-lite"/>
    </source>
</evidence>